<evidence type="ECO:0000256" key="6">
    <source>
        <dbReference type="ARBA" id="ARBA00023141"/>
    </source>
</evidence>
<dbReference type="InterPro" id="IPR001986">
    <property type="entry name" value="Enolpyruvate_Tfrase_dom"/>
</dbReference>
<dbReference type="InterPro" id="IPR023193">
    <property type="entry name" value="EPSP_synthase_CS"/>
</dbReference>
<feature type="domain" description="Enolpyruvate transferase" evidence="10">
    <location>
        <begin position="10"/>
        <end position="60"/>
    </location>
</feature>
<dbReference type="eggNOG" id="COG0128">
    <property type="taxonomic scope" value="Bacteria"/>
</dbReference>
<keyword evidence="5" id="KW-0808">Transferase</keyword>
<dbReference type="Gene3D" id="3.65.10.10">
    <property type="entry name" value="Enolpyruvate transferase domain"/>
    <property type="match status" value="2"/>
</dbReference>
<keyword evidence="12" id="KW-1185">Reference proteome</keyword>
<dbReference type="HOGENOM" id="CLU_024321_0_0_10"/>
<evidence type="ECO:0000256" key="5">
    <source>
        <dbReference type="ARBA" id="ARBA00022679"/>
    </source>
</evidence>
<evidence type="ECO:0000256" key="4">
    <source>
        <dbReference type="ARBA" id="ARBA00022605"/>
    </source>
</evidence>
<comment type="catalytic activity">
    <reaction evidence="8">
        <text>3-phosphoshikimate + phosphoenolpyruvate = 5-O-(1-carboxyvinyl)-3-phosphoshikimate + phosphate</text>
        <dbReference type="Rhea" id="RHEA:21256"/>
        <dbReference type="ChEBI" id="CHEBI:43474"/>
        <dbReference type="ChEBI" id="CHEBI:57701"/>
        <dbReference type="ChEBI" id="CHEBI:58702"/>
        <dbReference type="ChEBI" id="CHEBI:145989"/>
        <dbReference type="EC" id="2.5.1.19"/>
    </reaction>
    <physiologicalReaction direction="left-to-right" evidence="8">
        <dbReference type="Rhea" id="RHEA:21257"/>
    </physiologicalReaction>
</comment>
<gene>
    <name evidence="11" type="ORF">Mucpa_1597</name>
</gene>
<sequence length="473" mass="52107">MQANIIISKATKTLSGTIQLTGSKSECNRALIIEALSKGKVKVLNISDAADAVTLAAVLKVHSPWSIVHSQAVADREPSTIDRQPPTMDHGPSTMDRQPPTMDHRLSTIDRQPPTMDHGPSTMDYVDIGPAGTAMRFLTAYLPLLDKNIIITGTKRMQQRPIGILVDAMRKLGAKIDYQVNEGFPPLQIHSGFQQKTDRISIKGNISSQYITALLLIAPSLPLGLTLEIEGELTSKPYVEMTLAMLQQVGIQHTWDDNNIHIANQPFKETSILVEPDWSAASYWYAIAALCDEAELFLPALTPYSLQGDSVITEIMANFGITSQFKDGGVHLQKEAKPILRKIFDFKECPDLAQTVIVVCAALGHDATFTGLETLKIKETDRVAALQNELAKIGVKLTEKGQVYKLDCSEKQIPEKVTIRTYEDHRMAMAFAPLALVVPQVEVEEPQVVEKSYPAFWSDLEKAGFKVDGYSIA</sequence>
<dbReference type="AlphaFoldDB" id="H1Y4C0"/>
<dbReference type="GO" id="GO:0003866">
    <property type="term" value="F:3-phosphoshikimate 1-carboxyvinyltransferase activity"/>
    <property type="evidence" value="ECO:0007669"/>
    <property type="project" value="UniProtKB-EC"/>
</dbReference>
<name>H1Y4C0_9SPHI</name>
<dbReference type="PIRSF" id="PIRSF000505">
    <property type="entry name" value="EPSPS"/>
    <property type="match status" value="1"/>
</dbReference>
<evidence type="ECO:0000256" key="8">
    <source>
        <dbReference type="ARBA" id="ARBA00044633"/>
    </source>
</evidence>
<dbReference type="EC" id="2.5.1.19" evidence="3"/>
<evidence type="ECO:0000256" key="7">
    <source>
        <dbReference type="ARBA" id="ARBA00030046"/>
    </source>
</evidence>
<organism evidence="11 12">
    <name type="scientific">Mucilaginibacter paludis DSM 18603</name>
    <dbReference type="NCBI Taxonomy" id="714943"/>
    <lineage>
        <taxon>Bacteria</taxon>
        <taxon>Pseudomonadati</taxon>
        <taxon>Bacteroidota</taxon>
        <taxon>Sphingobacteriia</taxon>
        <taxon>Sphingobacteriales</taxon>
        <taxon>Sphingobacteriaceae</taxon>
        <taxon>Mucilaginibacter</taxon>
    </lineage>
</organism>
<dbReference type="Proteomes" id="UP000002774">
    <property type="component" value="Chromosome"/>
</dbReference>
<feature type="region of interest" description="Disordered" evidence="9">
    <location>
        <begin position="72"/>
        <end position="106"/>
    </location>
</feature>
<proteinExistence type="inferred from homology"/>
<dbReference type="OrthoDB" id="9809920at2"/>
<evidence type="ECO:0000256" key="1">
    <source>
        <dbReference type="ARBA" id="ARBA00004811"/>
    </source>
</evidence>
<comment type="similarity">
    <text evidence="2">Belongs to the EPSP synthase family.</text>
</comment>
<dbReference type="GO" id="GO:0008652">
    <property type="term" value="P:amino acid biosynthetic process"/>
    <property type="evidence" value="ECO:0007669"/>
    <property type="project" value="UniProtKB-KW"/>
</dbReference>
<dbReference type="InterPro" id="IPR013792">
    <property type="entry name" value="RNA3'P_cycl/enolpyr_Trfase_a/b"/>
</dbReference>
<protein>
    <recommendedName>
        <fullName evidence="3">3-phosphoshikimate 1-carboxyvinyltransferase</fullName>
        <ecNumber evidence="3">2.5.1.19</ecNumber>
    </recommendedName>
    <alternativeName>
        <fullName evidence="7">5-enolpyruvylshikimate-3-phosphate synthase</fullName>
    </alternativeName>
</protein>
<dbReference type="PANTHER" id="PTHR21090:SF5">
    <property type="entry name" value="PENTAFUNCTIONAL AROM POLYPEPTIDE"/>
    <property type="match status" value="1"/>
</dbReference>
<dbReference type="STRING" id="714943.Mucpa_1597"/>
<dbReference type="GO" id="GO:0009423">
    <property type="term" value="P:chorismate biosynthetic process"/>
    <property type="evidence" value="ECO:0007669"/>
    <property type="project" value="UniProtKB-UniPathway"/>
</dbReference>
<evidence type="ECO:0000259" key="10">
    <source>
        <dbReference type="Pfam" id="PF00275"/>
    </source>
</evidence>
<dbReference type="InterPro" id="IPR006264">
    <property type="entry name" value="EPSP_synthase"/>
</dbReference>
<accession>H1Y4C0</accession>
<evidence type="ECO:0000256" key="9">
    <source>
        <dbReference type="SAM" id="MobiDB-lite"/>
    </source>
</evidence>
<dbReference type="EMBL" id="CM001403">
    <property type="protein sequence ID" value="EHQ25754.1"/>
    <property type="molecule type" value="Genomic_DNA"/>
</dbReference>
<evidence type="ECO:0000313" key="11">
    <source>
        <dbReference type="EMBL" id="EHQ25754.1"/>
    </source>
</evidence>
<dbReference type="PANTHER" id="PTHR21090">
    <property type="entry name" value="AROM/DEHYDROQUINATE SYNTHASE"/>
    <property type="match status" value="1"/>
</dbReference>
<evidence type="ECO:0000313" key="12">
    <source>
        <dbReference type="Proteomes" id="UP000002774"/>
    </source>
</evidence>
<dbReference type="InterPro" id="IPR036968">
    <property type="entry name" value="Enolpyruvate_Tfrase_sf"/>
</dbReference>
<feature type="domain" description="Enolpyruvate transferase" evidence="10">
    <location>
        <begin position="123"/>
        <end position="460"/>
    </location>
</feature>
<reference evidence="11" key="1">
    <citation type="submission" date="2011-09" db="EMBL/GenBank/DDBJ databases">
        <title>The permanent draft genome of Mucilaginibacter paludis DSM 18603.</title>
        <authorList>
            <consortium name="US DOE Joint Genome Institute (JGI-PGF)"/>
            <person name="Lucas S."/>
            <person name="Han J."/>
            <person name="Lapidus A."/>
            <person name="Bruce D."/>
            <person name="Goodwin L."/>
            <person name="Pitluck S."/>
            <person name="Peters L."/>
            <person name="Kyrpides N."/>
            <person name="Mavromatis K."/>
            <person name="Ivanova N."/>
            <person name="Mikhailova N."/>
            <person name="Held B."/>
            <person name="Detter J.C."/>
            <person name="Tapia R."/>
            <person name="Han C."/>
            <person name="Land M."/>
            <person name="Hauser L."/>
            <person name="Markowitz V."/>
            <person name="Cheng J.-F."/>
            <person name="Hugenholtz P."/>
            <person name="Woyke T."/>
            <person name="Wu D."/>
            <person name="Tindall B."/>
            <person name="Brambilla E."/>
            <person name="Klenk H.-P."/>
            <person name="Eisen J.A."/>
        </authorList>
    </citation>
    <scope>NUCLEOTIDE SEQUENCE [LARGE SCALE GENOMIC DNA]</scope>
    <source>
        <strain evidence="11">DSM 18603</strain>
    </source>
</reference>
<dbReference type="RefSeq" id="WP_008505632.1">
    <property type="nucleotide sequence ID" value="NZ_CM001403.1"/>
</dbReference>
<comment type="pathway">
    <text evidence="1">Metabolic intermediate biosynthesis; chorismate biosynthesis; chorismate from D-erythrose 4-phosphate and phosphoenolpyruvate: step 6/7.</text>
</comment>
<evidence type="ECO:0000256" key="3">
    <source>
        <dbReference type="ARBA" id="ARBA00012450"/>
    </source>
</evidence>
<dbReference type="Pfam" id="PF00275">
    <property type="entry name" value="EPSP_synthase"/>
    <property type="match status" value="2"/>
</dbReference>
<dbReference type="SUPFAM" id="SSF55205">
    <property type="entry name" value="EPT/RTPC-like"/>
    <property type="match status" value="1"/>
</dbReference>
<dbReference type="PROSITE" id="PS00885">
    <property type="entry name" value="EPSP_SYNTHASE_2"/>
    <property type="match status" value="1"/>
</dbReference>
<keyword evidence="6" id="KW-0057">Aromatic amino acid biosynthesis</keyword>
<keyword evidence="4" id="KW-0028">Amino-acid biosynthesis</keyword>
<dbReference type="GO" id="GO:0009073">
    <property type="term" value="P:aromatic amino acid family biosynthetic process"/>
    <property type="evidence" value="ECO:0007669"/>
    <property type="project" value="UniProtKB-KW"/>
</dbReference>
<evidence type="ECO:0000256" key="2">
    <source>
        <dbReference type="ARBA" id="ARBA00009948"/>
    </source>
</evidence>
<dbReference type="UniPathway" id="UPA00053">
    <property type="reaction ID" value="UER00089"/>
</dbReference>